<reference evidence="2 3" key="1">
    <citation type="submission" date="2022-10" db="EMBL/GenBank/DDBJ databases">
        <title>Chitinophaga nivalis PC15 sp. nov., isolated from Pyeongchang county, South Korea.</title>
        <authorList>
            <person name="Trinh H.N."/>
        </authorList>
    </citation>
    <scope>NUCLEOTIDE SEQUENCE [LARGE SCALE GENOMIC DNA]</scope>
    <source>
        <strain evidence="2 3">PC14</strain>
    </source>
</reference>
<dbReference type="Proteomes" id="UP001207742">
    <property type="component" value="Unassembled WGS sequence"/>
</dbReference>
<feature type="transmembrane region" description="Helical" evidence="1">
    <location>
        <begin position="246"/>
        <end position="267"/>
    </location>
</feature>
<dbReference type="RefSeq" id="WP_264734162.1">
    <property type="nucleotide sequence ID" value="NZ_JAPDNR010000001.1"/>
</dbReference>
<feature type="transmembrane region" description="Helical" evidence="1">
    <location>
        <begin position="155"/>
        <end position="174"/>
    </location>
</feature>
<feature type="transmembrane region" description="Helical" evidence="1">
    <location>
        <begin position="26"/>
        <end position="49"/>
    </location>
</feature>
<comment type="caution">
    <text evidence="2">The sequence shown here is derived from an EMBL/GenBank/DDBJ whole genome shotgun (WGS) entry which is preliminary data.</text>
</comment>
<sequence>MKQNNFFDLHRMQLYLQKHFTETYRFYLLATGSLVGIMIMVPILMMTLGKNDALQLIDLAPTYYIGLFGGGLLFTGRSFGELGNKEKCVDYLLLPASQFEKFITLLFTSTIGFLVVYHLAFYTGYLVADAIQFSVQHQHIQTNYTFLSDPDEKTYVYYCYFILQALFLLGATYYHKYSFIKTLLSIFIFLFGMAMLNCVFLFCLFGTEKSIWKRGVPFVMINVLDPKAAYSWTTTTYVIPQWLRDIYLFAIRFLIAPAIWTIAYFRLKDKEI</sequence>
<evidence type="ECO:0000313" key="2">
    <source>
        <dbReference type="EMBL" id="MCW3487352.1"/>
    </source>
</evidence>
<evidence type="ECO:0000313" key="3">
    <source>
        <dbReference type="Proteomes" id="UP001207742"/>
    </source>
</evidence>
<gene>
    <name evidence="2" type="ORF">OL497_25880</name>
</gene>
<dbReference type="EMBL" id="JAPDNS010000002">
    <property type="protein sequence ID" value="MCW3487352.1"/>
    <property type="molecule type" value="Genomic_DNA"/>
</dbReference>
<proteinExistence type="predicted"/>
<feature type="transmembrane region" description="Helical" evidence="1">
    <location>
        <begin position="186"/>
        <end position="207"/>
    </location>
</feature>
<protein>
    <recommendedName>
        <fullName evidence="4">ABC transporter permease</fullName>
    </recommendedName>
</protein>
<feature type="transmembrane region" description="Helical" evidence="1">
    <location>
        <begin position="101"/>
        <end position="120"/>
    </location>
</feature>
<evidence type="ECO:0008006" key="4">
    <source>
        <dbReference type="Google" id="ProtNLM"/>
    </source>
</evidence>
<accession>A0ABT3ITP6</accession>
<name>A0ABT3ITP6_9BACT</name>
<organism evidence="2 3">
    <name type="scientific">Chitinophaga nivalis</name>
    <dbReference type="NCBI Taxonomy" id="2991709"/>
    <lineage>
        <taxon>Bacteria</taxon>
        <taxon>Pseudomonadati</taxon>
        <taxon>Bacteroidota</taxon>
        <taxon>Chitinophagia</taxon>
        <taxon>Chitinophagales</taxon>
        <taxon>Chitinophagaceae</taxon>
        <taxon>Chitinophaga</taxon>
    </lineage>
</organism>
<keyword evidence="3" id="KW-1185">Reference proteome</keyword>
<keyword evidence="1" id="KW-0812">Transmembrane</keyword>
<feature type="transmembrane region" description="Helical" evidence="1">
    <location>
        <begin position="61"/>
        <end position="80"/>
    </location>
</feature>
<keyword evidence="1" id="KW-1133">Transmembrane helix</keyword>
<keyword evidence="1" id="KW-0472">Membrane</keyword>
<evidence type="ECO:0000256" key="1">
    <source>
        <dbReference type="SAM" id="Phobius"/>
    </source>
</evidence>